<feature type="compositionally biased region" description="Polar residues" evidence="1">
    <location>
        <begin position="97"/>
        <end position="106"/>
    </location>
</feature>
<dbReference type="Proteomes" id="UP001353858">
    <property type="component" value="Unassembled WGS sequence"/>
</dbReference>
<name>A0AAN7SEC8_9COLE</name>
<protein>
    <submittedName>
        <fullName evidence="2">Uncharacterized protein</fullName>
    </submittedName>
</protein>
<evidence type="ECO:0000313" key="2">
    <source>
        <dbReference type="EMBL" id="KAK4874769.1"/>
    </source>
</evidence>
<dbReference type="AlphaFoldDB" id="A0AAN7SEC8"/>
<dbReference type="EMBL" id="JARPUR010000006">
    <property type="protein sequence ID" value="KAK4874769.1"/>
    <property type="molecule type" value="Genomic_DNA"/>
</dbReference>
<keyword evidence="3" id="KW-1185">Reference proteome</keyword>
<evidence type="ECO:0000313" key="3">
    <source>
        <dbReference type="Proteomes" id="UP001353858"/>
    </source>
</evidence>
<organism evidence="2 3">
    <name type="scientific">Aquatica leii</name>
    <dbReference type="NCBI Taxonomy" id="1421715"/>
    <lineage>
        <taxon>Eukaryota</taxon>
        <taxon>Metazoa</taxon>
        <taxon>Ecdysozoa</taxon>
        <taxon>Arthropoda</taxon>
        <taxon>Hexapoda</taxon>
        <taxon>Insecta</taxon>
        <taxon>Pterygota</taxon>
        <taxon>Neoptera</taxon>
        <taxon>Endopterygota</taxon>
        <taxon>Coleoptera</taxon>
        <taxon>Polyphaga</taxon>
        <taxon>Elateriformia</taxon>
        <taxon>Elateroidea</taxon>
        <taxon>Lampyridae</taxon>
        <taxon>Luciolinae</taxon>
        <taxon>Aquatica</taxon>
    </lineage>
</organism>
<gene>
    <name evidence="2" type="ORF">RN001_014129</name>
</gene>
<proteinExistence type="predicted"/>
<accession>A0AAN7SEC8</accession>
<evidence type="ECO:0000256" key="1">
    <source>
        <dbReference type="SAM" id="MobiDB-lite"/>
    </source>
</evidence>
<reference evidence="3" key="1">
    <citation type="submission" date="2023-01" db="EMBL/GenBank/DDBJ databases">
        <title>Key to firefly adult light organ development and bioluminescence: homeobox transcription factors regulate luciferase expression and transportation to peroxisome.</title>
        <authorList>
            <person name="Fu X."/>
        </authorList>
    </citation>
    <scope>NUCLEOTIDE SEQUENCE [LARGE SCALE GENOMIC DNA]</scope>
</reference>
<feature type="region of interest" description="Disordered" evidence="1">
    <location>
        <begin position="90"/>
        <end position="109"/>
    </location>
</feature>
<sequence length="254" mass="28543">MQDPGKPFSIYEVAECVGFAHQKALTPSNIINAFKKCGIYPFGDNVFTDIDFLPSAVTDRVFTEETDNNGTQLGLPKNSSSALDILSTNKDAEKNTEGGNNSNSIFKSPEEFRGFPKAKAHSEEELVLNSSSSDEEFLVKVDSEKFQYLHRNPQAHDFVFVEFVVEGDKEKIYYVGKILKKVGSSDEYQITFLRNQKKGTNKFIFPDVIDESIVPVTDVKLILPSPILCGHTSRQKASFTFEVDFSRFLTLNIR</sequence>
<comment type="caution">
    <text evidence="2">The sequence shown here is derived from an EMBL/GenBank/DDBJ whole genome shotgun (WGS) entry which is preliminary data.</text>
</comment>